<dbReference type="PANTHER" id="PTHR13832:SF386">
    <property type="entry name" value="PROTEIN PHOSPHATASE 2C"/>
    <property type="match status" value="1"/>
</dbReference>
<dbReference type="InterPro" id="IPR015655">
    <property type="entry name" value="PP2C"/>
</dbReference>
<dbReference type="SMART" id="SM00332">
    <property type="entry name" value="PP2Cc"/>
    <property type="match status" value="1"/>
</dbReference>
<feature type="region of interest" description="Disordered" evidence="5">
    <location>
        <begin position="385"/>
        <end position="405"/>
    </location>
</feature>
<dbReference type="EMBL" id="AJWJ01000284">
    <property type="protein sequence ID" value="KAF2072397.1"/>
    <property type="molecule type" value="Genomic_DNA"/>
</dbReference>
<dbReference type="Proteomes" id="UP000695562">
    <property type="component" value="Unassembled WGS sequence"/>
</dbReference>
<evidence type="ECO:0000256" key="3">
    <source>
        <dbReference type="ARBA" id="ARBA00022912"/>
    </source>
</evidence>
<feature type="compositionally biased region" description="Low complexity" evidence="5">
    <location>
        <begin position="427"/>
        <end position="449"/>
    </location>
</feature>
<sequence length="602" mass="65688">MNIINYFRSSNGSQNGHGSNYSASSLYNMQNSKGSFVPSPILYMTPMVPIDYGCPDDMLDDGKSDSNLPSSQNTSPQFTGENGSSAALDFLDHLNFEMKYGSHTAQGTRKHMEDRYKIKIGLDNNPNISIFGVFDGHGGEKAADFVKKKIVHCINKNIKENRAGYSNKNGGSLAGSTASYSLPTSSSSSSLTSGNPSSGGGAGGVGSHSLNSSPIVGGFDSPNWYKYNNHLYNQNNFQQEIQTRSEFLQTALYNTFHFLDSRYCKKYRQKNEGGTTCIVALLSNPPNSQPLLVVANAGDSRGVLCRNGKAIPLSYDHKPGDPKEKQRILANGGKIEWDYNEKIWRVAGILSVSRGIGDIPLKKWVVCDPEFVVYPLKGPTRKCKPIISNSSSASPSSPMGRLFKNQPSPSAFNRLFFSPSFAKVNNNANQTNTSTNQLSNSGMLNSSGGFTSSPRNSKVVHDYYAHSPSSHMDTPISSPHESNSGSSSSGSSSGSSSSGSSSSSTNHHLQNSPSSNHKMYYCSAHQFNYGEVDQYFVLATDGIWDVFENQEIVDYINATIEEMYHSKRLDWEPNEIAKKVVQEAAKRGSGDNSTVLIIKLYW</sequence>
<feature type="compositionally biased region" description="Low complexity" evidence="5">
    <location>
        <begin position="484"/>
        <end position="504"/>
    </location>
</feature>
<feature type="compositionally biased region" description="Gly residues" evidence="5">
    <location>
        <begin position="197"/>
        <end position="206"/>
    </location>
</feature>
<evidence type="ECO:0000256" key="2">
    <source>
        <dbReference type="ARBA" id="ARBA00022801"/>
    </source>
</evidence>
<dbReference type="GO" id="GO:0004722">
    <property type="term" value="F:protein serine/threonine phosphatase activity"/>
    <property type="evidence" value="ECO:0007669"/>
    <property type="project" value="InterPro"/>
</dbReference>
<reference evidence="7" key="1">
    <citation type="submission" date="2020-01" db="EMBL/GenBank/DDBJ databases">
        <title>Development of genomics and gene disruption for Polysphondylium violaceum indicates a role for the polyketide synthase stlB in stalk morphogenesis.</title>
        <authorList>
            <person name="Narita B."/>
            <person name="Kawabe Y."/>
            <person name="Kin K."/>
            <person name="Saito T."/>
            <person name="Gibbs R."/>
            <person name="Kuspa A."/>
            <person name="Muzny D."/>
            <person name="Queller D."/>
            <person name="Richards S."/>
            <person name="Strassman J."/>
            <person name="Sucgang R."/>
            <person name="Worley K."/>
            <person name="Schaap P."/>
        </authorList>
    </citation>
    <scope>NUCLEOTIDE SEQUENCE</scope>
    <source>
        <strain evidence="7">QSvi11</strain>
    </source>
</reference>
<feature type="region of interest" description="Disordered" evidence="5">
    <location>
        <begin position="184"/>
        <end position="206"/>
    </location>
</feature>
<dbReference type="PANTHER" id="PTHR13832">
    <property type="entry name" value="PROTEIN PHOSPHATASE 2C"/>
    <property type="match status" value="1"/>
</dbReference>
<dbReference type="Gene3D" id="3.60.40.10">
    <property type="entry name" value="PPM-type phosphatase domain"/>
    <property type="match status" value="2"/>
</dbReference>
<dbReference type="Pfam" id="PF00481">
    <property type="entry name" value="PP2C"/>
    <property type="match status" value="3"/>
</dbReference>
<name>A0A8J4PS45_9MYCE</name>
<proteinExistence type="inferred from homology"/>
<feature type="compositionally biased region" description="Polar residues" evidence="5">
    <location>
        <begin position="505"/>
        <end position="514"/>
    </location>
</feature>
<comment type="similarity">
    <text evidence="4">Belongs to the PP2C family.</text>
</comment>
<evidence type="ECO:0000313" key="8">
    <source>
        <dbReference type="Proteomes" id="UP000695562"/>
    </source>
</evidence>
<feature type="region of interest" description="Disordered" evidence="5">
    <location>
        <begin position="427"/>
        <end position="514"/>
    </location>
</feature>
<dbReference type="SUPFAM" id="SSF81606">
    <property type="entry name" value="PP2C-like"/>
    <property type="match status" value="2"/>
</dbReference>
<keyword evidence="3 4" id="KW-0904">Protein phosphatase</keyword>
<dbReference type="PROSITE" id="PS51746">
    <property type="entry name" value="PPM_2"/>
    <property type="match status" value="1"/>
</dbReference>
<feature type="compositionally biased region" description="Polar residues" evidence="5">
    <location>
        <begin position="65"/>
        <end position="82"/>
    </location>
</feature>
<feature type="compositionally biased region" description="Low complexity" evidence="5">
    <location>
        <begin position="184"/>
        <end position="196"/>
    </location>
</feature>
<keyword evidence="2 4" id="KW-0378">Hydrolase</keyword>
<gene>
    <name evidence="7" type="ORF">CYY_006289</name>
</gene>
<evidence type="ECO:0000256" key="4">
    <source>
        <dbReference type="RuleBase" id="RU003465"/>
    </source>
</evidence>
<dbReference type="GO" id="GO:0046872">
    <property type="term" value="F:metal ion binding"/>
    <property type="evidence" value="ECO:0007669"/>
    <property type="project" value="UniProtKB-KW"/>
</dbReference>
<evidence type="ECO:0000256" key="1">
    <source>
        <dbReference type="ARBA" id="ARBA00022723"/>
    </source>
</evidence>
<dbReference type="InterPro" id="IPR000222">
    <property type="entry name" value="PP2C_BS"/>
</dbReference>
<dbReference type="InterPro" id="IPR036457">
    <property type="entry name" value="PPM-type-like_dom_sf"/>
</dbReference>
<accession>A0A8J4PS45</accession>
<dbReference type="CDD" id="cd00143">
    <property type="entry name" value="PP2Cc"/>
    <property type="match status" value="1"/>
</dbReference>
<keyword evidence="8" id="KW-1185">Reference proteome</keyword>
<feature type="domain" description="PPM-type phosphatase" evidence="6">
    <location>
        <begin position="99"/>
        <end position="600"/>
    </location>
</feature>
<dbReference type="OrthoDB" id="343114at2759"/>
<feature type="compositionally biased region" description="Polar residues" evidence="5">
    <location>
        <begin position="467"/>
        <end position="483"/>
    </location>
</feature>
<dbReference type="InterPro" id="IPR001932">
    <property type="entry name" value="PPM-type_phosphatase-like_dom"/>
</dbReference>
<comment type="caution">
    <text evidence="7">The sequence shown here is derived from an EMBL/GenBank/DDBJ whole genome shotgun (WGS) entry which is preliminary data.</text>
</comment>
<dbReference type="AlphaFoldDB" id="A0A8J4PS45"/>
<dbReference type="PROSITE" id="PS01032">
    <property type="entry name" value="PPM_1"/>
    <property type="match status" value="1"/>
</dbReference>
<organism evidence="7 8">
    <name type="scientific">Polysphondylium violaceum</name>
    <dbReference type="NCBI Taxonomy" id="133409"/>
    <lineage>
        <taxon>Eukaryota</taxon>
        <taxon>Amoebozoa</taxon>
        <taxon>Evosea</taxon>
        <taxon>Eumycetozoa</taxon>
        <taxon>Dictyostelia</taxon>
        <taxon>Dictyosteliales</taxon>
        <taxon>Dictyosteliaceae</taxon>
        <taxon>Polysphondylium</taxon>
    </lineage>
</organism>
<evidence type="ECO:0000313" key="7">
    <source>
        <dbReference type="EMBL" id="KAF2072397.1"/>
    </source>
</evidence>
<evidence type="ECO:0000256" key="5">
    <source>
        <dbReference type="SAM" id="MobiDB-lite"/>
    </source>
</evidence>
<keyword evidence="1" id="KW-0479">Metal-binding</keyword>
<protein>
    <recommendedName>
        <fullName evidence="6">PPM-type phosphatase domain-containing protein</fullName>
    </recommendedName>
</protein>
<feature type="compositionally biased region" description="Low complexity" evidence="5">
    <location>
        <begin position="385"/>
        <end position="398"/>
    </location>
</feature>
<evidence type="ECO:0000259" key="6">
    <source>
        <dbReference type="PROSITE" id="PS51746"/>
    </source>
</evidence>
<feature type="region of interest" description="Disordered" evidence="5">
    <location>
        <begin position="59"/>
        <end position="82"/>
    </location>
</feature>